<dbReference type="EMBL" id="CAIIXF020000011">
    <property type="protein sequence ID" value="CAH1799830.1"/>
    <property type="molecule type" value="Genomic_DNA"/>
</dbReference>
<sequence>MEMQNIEGTVVPYKGFNVRHRRVRSNPEKSSFLPPITSSYHNNYHSNKYSNSNYINSGQNSIIEDHRLHSNHGQHNSNSLNHQNNQGNILDPMISQPEQKYFQFQFCTECKVTYIHKRKQPENVFPSSHSSVDLLDVLLQCRCSQLRCTGARHACKTPVPPMVEYEDNKMSITGPSKEFVYRKFPRMSKLVVYDIFEHYF</sequence>
<keyword evidence="2" id="KW-1185">Reference proteome</keyword>
<comment type="caution">
    <text evidence="1">The sequence shown here is derived from an EMBL/GenBank/DDBJ whole genome shotgun (WGS) entry which is preliminary data.</text>
</comment>
<reference evidence="1" key="1">
    <citation type="submission" date="2022-03" db="EMBL/GenBank/DDBJ databases">
        <authorList>
            <person name="Martin C."/>
        </authorList>
    </citation>
    <scope>NUCLEOTIDE SEQUENCE</scope>
</reference>
<name>A0A8S4Q2L2_OWEFU</name>
<proteinExistence type="predicted"/>
<dbReference type="OrthoDB" id="2121618at2759"/>
<protein>
    <submittedName>
        <fullName evidence="1">Uncharacterized protein</fullName>
    </submittedName>
</protein>
<accession>A0A8S4Q2L2</accession>
<evidence type="ECO:0000313" key="2">
    <source>
        <dbReference type="Proteomes" id="UP000749559"/>
    </source>
</evidence>
<dbReference type="AlphaFoldDB" id="A0A8S4Q2L2"/>
<evidence type="ECO:0000313" key="1">
    <source>
        <dbReference type="EMBL" id="CAH1799830.1"/>
    </source>
</evidence>
<gene>
    <name evidence="1" type="ORF">OFUS_LOCUS23799</name>
</gene>
<dbReference type="Proteomes" id="UP000749559">
    <property type="component" value="Unassembled WGS sequence"/>
</dbReference>
<organism evidence="1 2">
    <name type="scientific">Owenia fusiformis</name>
    <name type="common">Polychaete worm</name>
    <dbReference type="NCBI Taxonomy" id="6347"/>
    <lineage>
        <taxon>Eukaryota</taxon>
        <taxon>Metazoa</taxon>
        <taxon>Spiralia</taxon>
        <taxon>Lophotrochozoa</taxon>
        <taxon>Annelida</taxon>
        <taxon>Polychaeta</taxon>
        <taxon>Sedentaria</taxon>
        <taxon>Canalipalpata</taxon>
        <taxon>Sabellida</taxon>
        <taxon>Oweniida</taxon>
        <taxon>Oweniidae</taxon>
        <taxon>Owenia</taxon>
    </lineage>
</organism>